<dbReference type="PANTHER" id="PTHR42305:SF1">
    <property type="entry name" value="MEMBRANE PROTEIN RV1733C-RELATED"/>
    <property type="match status" value="1"/>
</dbReference>
<sequence length="196" mass="21248">MIDAENHGSRGPAPLWWCTRPWNASPLLRGSDRMEFLVRTVLVGIVLVALPVAMAIGTQVYTDDAQRIRAERAGVTTVEASVTSEPVWTETREYRAKARWNADGHATEATVTVPEGTGLGDTIPVWLGADGTPTRPPRGPAAAVFNGIGVTILLWAASVALAAGVWHGTTLLSDRRHARQWEREWALMDRSVSGES</sequence>
<evidence type="ECO:0000313" key="2">
    <source>
        <dbReference type="EMBL" id="RBO96023.1"/>
    </source>
</evidence>
<dbReference type="STRING" id="1210090.GCA_001613185_04254"/>
<keyword evidence="1" id="KW-0472">Membrane</keyword>
<dbReference type="AlphaFoldDB" id="A0A366E135"/>
<keyword evidence="1" id="KW-0812">Transmembrane</keyword>
<dbReference type="PANTHER" id="PTHR42305">
    <property type="entry name" value="MEMBRANE PROTEIN RV1733C-RELATED"/>
    <property type="match status" value="1"/>
</dbReference>
<evidence type="ECO:0000313" key="3">
    <source>
        <dbReference type="Proteomes" id="UP000252586"/>
    </source>
</evidence>
<proteinExistence type="predicted"/>
<dbReference type="OrthoDB" id="4562520at2"/>
<evidence type="ECO:0000256" key="1">
    <source>
        <dbReference type="SAM" id="Phobius"/>
    </source>
</evidence>
<keyword evidence="1" id="KW-1133">Transmembrane helix</keyword>
<dbReference type="RefSeq" id="WP_067510960.1">
    <property type="nucleotide sequence ID" value="NZ_CP107943.1"/>
</dbReference>
<name>A0A366E135_9NOCA</name>
<keyword evidence="3" id="KW-1185">Reference proteome</keyword>
<feature type="transmembrane region" description="Helical" evidence="1">
    <location>
        <begin position="36"/>
        <end position="56"/>
    </location>
</feature>
<accession>A0A366E135</accession>
<reference evidence="2 3" key="1">
    <citation type="submission" date="2018-06" db="EMBL/GenBank/DDBJ databases">
        <title>Genomic Encyclopedia of Type Strains, Phase IV (KMG-IV): sequencing the most valuable type-strain genomes for metagenomic binning, comparative biology and taxonomic classification.</title>
        <authorList>
            <person name="Goeker M."/>
        </authorList>
    </citation>
    <scope>NUCLEOTIDE SEQUENCE [LARGE SCALE GENOMIC DNA]</scope>
    <source>
        <strain evidence="2 3">DSM 44599</strain>
    </source>
</reference>
<organism evidence="2 3">
    <name type="scientific">Nocardia puris</name>
    <dbReference type="NCBI Taxonomy" id="208602"/>
    <lineage>
        <taxon>Bacteria</taxon>
        <taxon>Bacillati</taxon>
        <taxon>Actinomycetota</taxon>
        <taxon>Actinomycetes</taxon>
        <taxon>Mycobacteriales</taxon>
        <taxon>Nocardiaceae</taxon>
        <taxon>Nocardia</taxon>
    </lineage>
</organism>
<feature type="transmembrane region" description="Helical" evidence="1">
    <location>
        <begin position="143"/>
        <end position="166"/>
    </location>
</feature>
<comment type="caution">
    <text evidence="2">The sequence shown here is derived from an EMBL/GenBank/DDBJ whole genome shotgun (WGS) entry which is preliminary data.</text>
</comment>
<dbReference type="EMBL" id="QNRE01000001">
    <property type="protein sequence ID" value="RBO96023.1"/>
    <property type="molecule type" value="Genomic_DNA"/>
</dbReference>
<dbReference type="Proteomes" id="UP000252586">
    <property type="component" value="Unassembled WGS sequence"/>
</dbReference>
<gene>
    <name evidence="2" type="ORF">DFR74_10134</name>
</gene>
<protein>
    <submittedName>
        <fullName evidence="2">Uncharacterized protein</fullName>
    </submittedName>
</protein>
<dbReference type="InterPro" id="IPR039708">
    <property type="entry name" value="MT1774/Rv1733c-like"/>
</dbReference>